<evidence type="ECO:0000256" key="1">
    <source>
        <dbReference type="ARBA" id="ARBA00022962"/>
    </source>
</evidence>
<dbReference type="EMBL" id="UGCP01000002">
    <property type="protein sequence ID" value="STI81620.1"/>
    <property type="molecule type" value="Genomic_DNA"/>
</dbReference>
<dbReference type="GO" id="GO:0004049">
    <property type="term" value="F:anthranilate synthase activity"/>
    <property type="evidence" value="ECO:0007669"/>
    <property type="project" value="TreeGrafter"/>
</dbReference>
<accession>A0A376TXF5</accession>
<dbReference type="GO" id="GO:0000162">
    <property type="term" value="P:L-tryptophan biosynthetic process"/>
    <property type="evidence" value="ECO:0007669"/>
    <property type="project" value="TreeGrafter"/>
</dbReference>
<evidence type="ECO:0000313" key="4">
    <source>
        <dbReference type="EMBL" id="STL03629.1"/>
    </source>
</evidence>
<dbReference type="InterPro" id="IPR029062">
    <property type="entry name" value="Class_I_gatase-like"/>
</dbReference>
<gene>
    <name evidence="3" type="primary">pabA_1</name>
    <name evidence="4" type="synonym">pabA_2</name>
    <name evidence="4" type="ORF">NCTC8179_05893</name>
    <name evidence="3" type="ORF">NCTC8622_00563</name>
</gene>
<dbReference type="GO" id="GO:0046820">
    <property type="term" value="F:4-amino-4-deoxychorismate synthase activity"/>
    <property type="evidence" value="ECO:0007669"/>
    <property type="project" value="UniProtKB-EC"/>
</dbReference>
<name>A0A376TXF5_ECOLX</name>
<dbReference type="InterPro" id="IPR017926">
    <property type="entry name" value="GATASE"/>
</dbReference>
<keyword evidence="1 3" id="KW-0315">Glutamine amidotransferase</keyword>
<dbReference type="GO" id="GO:0005829">
    <property type="term" value="C:cytosol"/>
    <property type="evidence" value="ECO:0007669"/>
    <property type="project" value="TreeGrafter"/>
</dbReference>
<organism evidence="3 5">
    <name type="scientific">Escherichia coli</name>
    <dbReference type="NCBI Taxonomy" id="562"/>
    <lineage>
        <taxon>Bacteria</taxon>
        <taxon>Pseudomonadati</taxon>
        <taxon>Pseudomonadota</taxon>
        <taxon>Gammaproteobacteria</taxon>
        <taxon>Enterobacterales</taxon>
        <taxon>Enterobacteriaceae</taxon>
        <taxon>Escherichia</taxon>
    </lineage>
</organism>
<evidence type="ECO:0000313" key="6">
    <source>
        <dbReference type="Proteomes" id="UP000255543"/>
    </source>
</evidence>
<dbReference type="EMBL" id="UGEB01000001">
    <property type="protein sequence ID" value="STL03629.1"/>
    <property type="molecule type" value="Genomic_DNA"/>
</dbReference>
<dbReference type="PROSITE" id="PS51273">
    <property type="entry name" value="GATASE_TYPE_1"/>
    <property type="match status" value="1"/>
</dbReference>
<dbReference type="AlphaFoldDB" id="A0A376TXF5"/>
<proteinExistence type="predicted"/>
<dbReference type="Pfam" id="PF00117">
    <property type="entry name" value="GATase"/>
    <property type="match status" value="1"/>
</dbReference>
<dbReference type="PANTHER" id="PTHR43418:SF4">
    <property type="entry name" value="MULTIFUNCTIONAL TRYPTOPHAN BIOSYNTHESIS PROTEIN"/>
    <property type="match status" value="1"/>
</dbReference>
<keyword evidence="3" id="KW-0808">Transferase</keyword>
<evidence type="ECO:0000259" key="2">
    <source>
        <dbReference type="Pfam" id="PF00117"/>
    </source>
</evidence>
<dbReference type="Proteomes" id="UP000254079">
    <property type="component" value="Unassembled WGS sequence"/>
</dbReference>
<dbReference type="SUPFAM" id="SSF52317">
    <property type="entry name" value="Class I glutamine amidotransferase-like"/>
    <property type="match status" value="1"/>
</dbReference>
<dbReference type="Gene3D" id="3.40.50.880">
    <property type="match status" value="1"/>
</dbReference>
<dbReference type="PANTHER" id="PTHR43418">
    <property type="entry name" value="MULTIFUNCTIONAL TRYPTOPHAN BIOSYNTHESIS PROTEIN-RELATED"/>
    <property type="match status" value="1"/>
</dbReference>
<dbReference type="CDD" id="cd01743">
    <property type="entry name" value="GATase1_Anthranilate_Synthase"/>
    <property type="match status" value="1"/>
</dbReference>
<evidence type="ECO:0000313" key="5">
    <source>
        <dbReference type="Proteomes" id="UP000254079"/>
    </source>
</evidence>
<feature type="domain" description="Glutamine amidotransferase" evidence="2">
    <location>
        <begin position="2"/>
        <end position="63"/>
    </location>
</feature>
<reference evidence="5 6" key="1">
    <citation type="submission" date="2018-06" db="EMBL/GenBank/DDBJ databases">
        <authorList>
            <consortium name="Pathogen Informatics"/>
            <person name="Doyle S."/>
        </authorList>
    </citation>
    <scope>NUCLEOTIDE SEQUENCE [LARGE SCALE GENOMIC DNA]</scope>
    <source>
        <strain evidence="4 6">NCTC8179</strain>
        <strain evidence="3 5">NCTC8622</strain>
    </source>
</reference>
<dbReference type="InterPro" id="IPR050472">
    <property type="entry name" value="Anth_synth/Amidotransfase"/>
</dbReference>
<dbReference type="Proteomes" id="UP000255543">
    <property type="component" value="Unassembled WGS sequence"/>
</dbReference>
<evidence type="ECO:0000313" key="3">
    <source>
        <dbReference type="EMBL" id="STI81620.1"/>
    </source>
</evidence>
<dbReference type="EC" id="2.6.1.85" evidence="3"/>
<dbReference type="GO" id="GO:0046654">
    <property type="term" value="P:tetrahydrofolate biosynthetic process"/>
    <property type="evidence" value="ECO:0007669"/>
    <property type="project" value="TreeGrafter"/>
</dbReference>
<keyword evidence="3" id="KW-0032">Aminotransferase</keyword>
<dbReference type="InterPro" id="IPR006221">
    <property type="entry name" value="TrpG/PapA_dom"/>
</dbReference>
<protein>
    <submittedName>
        <fullName evidence="3">Para-aminobenzoate synthase glutamine amidotransferase component I</fullName>
        <ecNumber evidence="3">2.6.1.85</ecNumber>
    </submittedName>
</protein>
<sequence>MTRYHSLVVEPDSLPACFDVTAWSETREIMGIRHRQWDLEGVQFHPESILSEQGHQLLANFLHR</sequence>